<dbReference type="EMBL" id="HBUE01279597">
    <property type="protein sequence ID" value="CAG6568278.1"/>
    <property type="molecule type" value="Transcribed_RNA"/>
</dbReference>
<evidence type="ECO:0000313" key="1">
    <source>
        <dbReference type="EMBL" id="CAG6516772.1"/>
    </source>
</evidence>
<dbReference type="AlphaFoldDB" id="A0A8D8DV28"/>
<organism evidence="1">
    <name type="scientific">Culex pipiens</name>
    <name type="common">House mosquito</name>
    <dbReference type="NCBI Taxonomy" id="7175"/>
    <lineage>
        <taxon>Eukaryota</taxon>
        <taxon>Metazoa</taxon>
        <taxon>Ecdysozoa</taxon>
        <taxon>Arthropoda</taxon>
        <taxon>Hexapoda</taxon>
        <taxon>Insecta</taxon>
        <taxon>Pterygota</taxon>
        <taxon>Neoptera</taxon>
        <taxon>Endopterygota</taxon>
        <taxon>Diptera</taxon>
        <taxon>Nematocera</taxon>
        <taxon>Culicoidea</taxon>
        <taxon>Culicidae</taxon>
        <taxon>Culicinae</taxon>
        <taxon>Culicini</taxon>
        <taxon>Culex</taxon>
        <taxon>Culex</taxon>
    </lineage>
</organism>
<sequence length="120" mass="13857">MRRFSLFTSGIRSCTDNALIRNDRLPATDIFASTHRCKQQLLLLRGRVPDTNTKGSFFRHLRWPILIIPSTKQIDTNQYMRAKHENRKKNCVYTRETQLAAAATAATIKTNKCLLRSTFD</sequence>
<name>A0A8D8DV28_CULPI</name>
<accession>A0A8D8DV28</accession>
<reference evidence="1" key="1">
    <citation type="submission" date="2021-05" db="EMBL/GenBank/DDBJ databases">
        <authorList>
            <person name="Alioto T."/>
            <person name="Alioto T."/>
            <person name="Gomez Garrido J."/>
        </authorList>
    </citation>
    <scope>NUCLEOTIDE SEQUENCE</scope>
</reference>
<proteinExistence type="predicted"/>
<dbReference type="EMBL" id="HBUE01174113">
    <property type="protein sequence ID" value="CAG6516772.1"/>
    <property type="molecule type" value="Transcribed_RNA"/>
</dbReference>
<protein>
    <submittedName>
        <fullName evidence="1">(northern house mosquito) hypothetical protein</fullName>
    </submittedName>
</protein>
<dbReference type="EMBL" id="HBUE01023604">
    <property type="protein sequence ID" value="CAG6453650.1"/>
    <property type="molecule type" value="Transcribed_RNA"/>
</dbReference>